<evidence type="ECO:0000313" key="4">
    <source>
        <dbReference type="Proteomes" id="UP000023152"/>
    </source>
</evidence>
<keyword evidence="2" id="KW-0677">Repeat</keyword>
<dbReference type="SMART" id="SM00320">
    <property type="entry name" value="WD40"/>
    <property type="match status" value="3"/>
</dbReference>
<proteinExistence type="predicted"/>
<evidence type="ECO:0000256" key="2">
    <source>
        <dbReference type="ARBA" id="ARBA00022737"/>
    </source>
</evidence>
<evidence type="ECO:0000256" key="1">
    <source>
        <dbReference type="ARBA" id="ARBA00022574"/>
    </source>
</evidence>
<sequence length="528" mass="61271">MKCQCNENVVVSLQPVTLPSYESYQASQLKALAIHPCHPHEFAVACGDMFVRICDIRQQAPNNCIQCVAPLHLTPNHAIQNAHDTDLHRHAHNGVTHPTFVQYSKGLFVCLLVFSHLKKSFVMIYTCTILAHTTKKDGSQLAVNYHGEHVYVFNTRDYSVPKQIKVRTVDPNVENPRSVTNADLRRFRIDHLKRLANVAFKQKNYSQVEFLLSVAINCYTKAINESVTSEDNGMDTLYTNRAMCLFRRKYYHDMAVALEDCDLAISNNPNNVKAHYWKIRCLDALEKHSQTRFWCKRALQLFPQYKQIQTLYEKIQQQYKENENEEWTDKKSFEAADDIAKIKEKQQKKTNVNYWTKRVQPYIKEVAFFGKWDEYLCCGSDDGRCYIWERHAGKLLHTLSDVDSYLVNCVRPHPFFPILAMSGFDNTVKLWSPNGIASNFFGTKNTDQSNLYQRIKRNHNVKCIYSDLRYHHILQAQGNYAQFSSEESTPEDYPYDITTNQQIKNNAQKTLDTLVDKNQKAISNYISI</sequence>
<dbReference type="InterPro" id="IPR036322">
    <property type="entry name" value="WD40_repeat_dom_sf"/>
</dbReference>
<dbReference type="GO" id="GO:0080008">
    <property type="term" value="C:Cul4-RING E3 ubiquitin ligase complex"/>
    <property type="evidence" value="ECO:0007669"/>
    <property type="project" value="TreeGrafter"/>
</dbReference>
<dbReference type="EMBL" id="ASPP01010430">
    <property type="protein sequence ID" value="ETO22840.1"/>
    <property type="molecule type" value="Genomic_DNA"/>
</dbReference>
<dbReference type="Gene3D" id="2.130.10.10">
    <property type="entry name" value="YVTN repeat-like/Quinoprotein amine dehydrogenase"/>
    <property type="match status" value="1"/>
</dbReference>
<dbReference type="PANTHER" id="PTHR15574">
    <property type="entry name" value="WD REPEAT DOMAIN-CONTAINING FAMILY"/>
    <property type="match status" value="1"/>
</dbReference>
<dbReference type="InterPro" id="IPR045151">
    <property type="entry name" value="DCAF8"/>
</dbReference>
<name>X6N977_RETFI</name>
<dbReference type="AlphaFoldDB" id="X6N977"/>
<organism evidence="3 4">
    <name type="scientific">Reticulomyxa filosa</name>
    <dbReference type="NCBI Taxonomy" id="46433"/>
    <lineage>
        <taxon>Eukaryota</taxon>
        <taxon>Sar</taxon>
        <taxon>Rhizaria</taxon>
        <taxon>Retaria</taxon>
        <taxon>Foraminifera</taxon>
        <taxon>Monothalamids</taxon>
        <taxon>Reticulomyxidae</taxon>
        <taxon>Reticulomyxa</taxon>
    </lineage>
</organism>
<protein>
    <submittedName>
        <fullName evidence="3">Uncharacterized protein</fullName>
    </submittedName>
</protein>
<dbReference type="GO" id="GO:0005737">
    <property type="term" value="C:cytoplasm"/>
    <property type="evidence" value="ECO:0007669"/>
    <property type="project" value="TreeGrafter"/>
</dbReference>
<dbReference type="InterPro" id="IPR001680">
    <property type="entry name" value="WD40_rpt"/>
</dbReference>
<gene>
    <name evidence="3" type="ORF">RFI_14351</name>
</gene>
<dbReference type="Pfam" id="PF00400">
    <property type="entry name" value="WD40"/>
    <property type="match status" value="1"/>
</dbReference>
<reference evidence="3 4" key="1">
    <citation type="journal article" date="2013" name="Curr. Biol.">
        <title>The Genome of the Foraminiferan Reticulomyxa filosa.</title>
        <authorList>
            <person name="Glockner G."/>
            <person name="Hulsmann N."/>
            <person name="Schleicher M."/>
            <person name="Noegel A.A."/>
            <person name="Eichinger L."/>
            <person name="Gallinger C."/>
            <person name="Pawlowski J."/>
            <person name="Sierra R."/>
            <person name="Euteneuer U."/>
            <person name="Pillet L."/>
            <person name="Moustafa A."/>
            <person name="Platzer M."/>
            <person name="Groth M."/>
            <person name="Szafranski K."/>
            <person name="Schliwa M."/>
        </authorList>
    </citation>
    <scope>NUCLEOTIDE SEQUENCE [LARGE SCALE GENOMIC DNA]</scope>
</reference>
<dbReference type="SUPFAM" id="SSF48452">
    <property type="entry name" value="TPR-like"/>
    <property type="match status" value="1"/>
</dbReference>
<accession>X6N977</accession>
<dbReference type="PANTHER" id="PTHR15574:SF40">
    <property type="entry name" value="WD AND TETRATRICOPEPTIDE REPEATS PROTEIN 1"/>
    <property type="match status" value="1"/>
</dbReference>
<dbReference type="OrthoDB" id="4869960at2759"/>
<dbReference type="InterPro" id="IPR015943">
    <property type="entry name" value="WD40/YVTN_repeat-like_dom_sf"/>
</dbReference>
<dbReference type="Proteomes" id="UP000023152">
    <property type="component" value="Unassembled WGS sequence"/>
</dbReference>
<keyword evidence="4" id="KW-1185">Reference proteome</keyword>
<comment type="caution">
    <text evidence="3">The sequence shown here is derived from an EMBL/GenBank/DDBJ whole genome shotgun (WGS) entry which is preliminary data.</text>
</comment>
<dbReference type="InterPro" id="IPR011990">
    <property type="entry name" value="TPR-like_helical_dom_sf"/>
</dbReference>
<dbReference type="SUPFAM" id="SSF50978">
    <property type="entry name" value="WD40 repeat-like"/>
    <property type="match status" value="1"/>
</dbReference>
<evidence type="ECO:0000313" key="3">
    <source>
        <dbReference type="EMBL" id="ETO22840.1"/>
    </source>
</evidence>
<dbReference type="GO" id="GO:0045717">
    <property type="term" value="P:negative regulation of fatty acid biosynthetic process"/>
    <property type="evidence" value="ECO:0007669"/>
    <property type="project" value="TreeGrafter"/>
</dbReference>
<keyword evidence="1" id="KW-0853">WD repeat</keyword>
<dbReference type="Gene3D" id="1.25.40.10">
    <property type="entry name" value="Tetratricopeptide repeat domain"/>
    <property type="match status" value="1"/>
</dbReference>